<protein>
    <submittedName>
        <fullName evidence="1">Uncharacterized protein</fullName>
    </submittedName>
</protein>
<name>A0A9X9LYU8_GULGU</name>
<gene>
    <name evidence="1" type="ORF">BN2614_LOCUS3</name>
</gene>
<proteinExistence type="predicted"/>
<accession>A0A9X9LYU8</accession>
<organism evidence="1 2">
    <name type="scientific">Gulo gulo</name>
    <name type="common">Wolverine</name>
    <name type="synonym">Gluton</name>
    <dbReference type="NCBI Taxonomy" id="48420"/>
    <lineage>
        <taxon>Eukaryota</taxon>
        <taxon>Metazoa</taxon>
        <taxon>Chordata</taxon>
        <taxon>Craniata</taxon>
        <taxon>Vertebrata</taxon>
        <taxon>Euteleostomi</taxon>
        <taxon>Mammalia</taxon>
        <taxon>Eutheria</taxon>
        <taxon>Laurasiatheria</taxon>
        <taxon>Carnivora</taxon>
        <taxon>Caniformia</taxon>
        <taxon>Musteloidea</taxon>
        <taxon>Mustelidae</taxon>
        <taxon>Guloninae</taxon>
        <taxon>Gulo</taxon>
    </lineage>
</organism>
<dbReference type="Proteomes" id="UP000269945">
    <property type="component" value="Unassembled WGS sequence"/>
</dbReference>
<dbReference type="EMBL" id="CYRY02030304">
    <property type="protein sequence ID" value="VCX04382.1"/>
    <property type="molecule type" value="Genomic_DNA"/>
</dbReference>
<dbReference type="AlphaFoldDB" id="A0A9X9LYU8"/>
<comment type="caution">
    <text evidence="1">The sequence shown here is derived from an EMBL/GenBank/DDBJ whole genome shotgun (WGS) entry which is preliminary data.</text>
</comment>
<reference evidence="1 2" key="1">
    <citation type="submission" date="2018-10" db="EMBL/GenBank/DDBJ databases">
        <authorList>
            <person name="Ekblom R."/>
            <person name="Jareborg N."/>
        </authorList>
    </citation>
    <scope>NUCLEOTIDE SEQUENCE [LARGE SCALE GENOMIC DNA]</scope>
    <source>
        <tissue evidence="1">Muscle</tissue>
    </source>
</reference>
<evidence type="ECO:0000313" key="2">
    <source>
        <dbReference type="Proteomes" id="UP000269945"/>
    </source>
</evidence>
<sequence>MQLKKLNWQESEKSRAWRKLTYRGKRHPHAILKALHPCSS</sequence>
<evidence type="ECO:0000313" key="1">
    <source>
        <dbReference type="EMBL" id="VCX04382.1"/>
    </source>
</evidence>
<keyword evidence="2" id="KW-1185">Reference proteome</keyword>